<keyword evidence="3" id="KW-1185">Reference proteome</keyword>
<feature type="region of interest" description="Disordered" evidence="1">
    <location>
        <begin position="43"/>
        <end position="68"/>
    </location>
</feature>
<gene>
    <name evidence="2" type="ORF">CSSPJE1EN1_LOCUS23853</name>
</gene>
<organism evidence="2 3">
    <name type="scientific">Sphagnum jensenii</name>
    <dbReference type="NCBI Taxonomy" id="128206"/>
    <lineage>
        <taxon>Eukaryota</taxon>
        <taxon>Viridiplantae</taxon>
        <taxon>Streptophyta</taxon>
        <taxon>Embryophyta</taxon>
        <taxon>Bryophyta</taxon>
        <taxon>Sphagnophytina</taxon>
        <taxon>Sphagnopsida</taxon>
        <taxon>Sphagnales</taxon>
        <taxon>Sphagnaceae</taxon>
        <taxon>Sphagnum</taxon>
    </lineage>
</organism>
<evidence type="ECO:0000313" key="2">
    <source>
        <dbReference type="EMBL" id="CAK9278375.1"/>
    </source>
</evidence>
<dbReference type="Proteomes" id="UP001497444">
    <property type="component" value="Chromosome 9"/>
</dbReference>
<evidence type="ECO:0000256" key="1">
    <source>
        <dbReference type="SAM" id="MobiDB-lite"/>
    </source>
</evidence>
<protein>
    <recommendedName>
        <fullName evidence="4">Cysteine-rich transmembrane CYSTM domain-containing protein</fullName>
    </recommendedName>
</protein>
<evidence type="ECO:0008006" key="4">
    <source>
        <dbReference type="Google" id="ProtNLM"/>
    </source>
</evidence>
<name>A0ABP0XGZ7_9BRYO</name>
<dbReference type="EMBL" id="OZ020104">
    <property type="protein sequence ID" value="CAK9278375.1"/>
    <property type="molecule type" value="Genomic_DNA"/>
</dbReference>
<reference evidence="2" key="1">
    <citation type="submission" date="2024-02" db="EMBL/GenBank/DDBJ databases">
        <authorList>
            <consortium name="ELIXIR-Norway"/>
            <consortium name="Elixir Norway"/>
        </authorList>
    </citation>
    <scope>NUCLEOTIDE SEQUENCE</scope>
</reference>
<proteinExistence type="predicted"/>
<sequence>MLGRRKARAANQEAAAYNATAGAGGANGTSYVDDTGVPAGAAGAGGMGSDYVQQPQSYDPANVGPDGVPVERKRNSAANRVAAIFAACWACTWPCHGPCCCGL</sequence>
<accession>A0ABP0XGZ7</accession>
<evidence type="ECO:0000313" key="3">
    <source>
        <dbReference type="Proteomes" id="UP001497444"/>
    </source>
</evidence>